<feature type="transmembrane region" description="Helical" evidence="1">
    <location>
        <begin position="69"/>
        <end position="89"/>
    </location>
</feature>
<sequence length="125" mass="14055">MLIPVRRFLEVTIARLFAAQLVSIVAFLMLAQNRAAKYLVFCATCFVGAFIVGRLTRICGQSGYDRLPYYPRWLSMQAVILNLGLSLIALAAGRNGWICAVTLPCIFGLVCSDYLYLRRQDQSKR</sequence>
<dbReference type="EMBL" id="CABVQD010000036">
    <property type="protein sequence ID" value="VWC34908.1"/>
    <property type="molecule type" value="Genomic_DNA"/>
</dbReference>
<keyword evidence="1" id="KW-0472">Membrane</keyword>
<organism evidence="2 3">
    <name type="scientific">Burkholderia paludis</name>
    <dbReference type="NCBI Taxonomy" id="1506587"/>
    <lineage>
        <taxon>Bacteria</taxon>
        <taxon>Pseudomonadati</taxon>
        <taxon>Pseudomonadota</taxon>
        <taxon>Betaproteobacteria</taxon>
        <taxon>Burkholderiales</taxon>
        <taxon>Burkholderiaceae</taxon>
        <taxon>Burkholderia</taxon>
        <taxon>Burkholderia cepacia complex</taxon>
    </lineage>
</organism>
<dbReference type="RefSeq" id="WP_034199455.1">
    <property type="nucleotide sequence ID" value="NZ_CABVQD010000036.1"/>
</dbReference>
<keyword evidence="1" id="KW-1133">Transmembrane helix</keyword>
<evidence type="ECO:0000313" key="3">
    <source>
        <dbReference type="Proteomes" id="UP000494330"/>
    </source>
</evidence>
<name>A0A6P2RXQ2_9BURK</name>
<accession>A0A6P2RXQ2</accession>
<feature type="transmembrane region" description="Helical" evidence="1">
    <location>
        <begin position="38"/>
        <end position="57"/>
    </location>
</feature>
<protein>
    <submittedName>
        <fullName evidence="2">Uncharacterized protein</fullName>
    </submittedName>
</protein>
<gene>
    <name evidence="2" type="ORF">BPA30113_06519</name>
</gene>
<reference evidence="2 3" key="1">
    <citation type="submission" date="2019-09" db="EMBL/GenBank/DDBJ databases">
        <authorList>
            <person name="Depoorter E."/>
        </authorList>
    </citation>
    <scope>NUCLEOTIDE SEQUENCE [LARGE SCALE GENOMIC DNA]</scope>
    <source>
        <strain evidence="2">LMG 30113</strain>
    </source>
</reference>
<feature type="transmembrane region" description="Helical" evidence="1">
    <location>
        <begin position="95"/>
        <end position="117"/>
    </location>
</feature>
<dbReference type="AlphaFoldDB" id="A0A6P2RXQ2"/>
<keyword evidence="1" id="KW-0812">Transmembrane</keyword>
<feature type="transmembrane region" description="Helical" evidence="1">
    <location>
        <begin position="12"/>
        <end position="32"/>
    </location>
</feature>
<proteinExistence type="predicted"/>
<evidence type="ECO:0000313" key="2">
    <source>
        <dbReference type="EMBL" id="VWC34908.1"/>
    </source>
</evidence>
<keyword evidence="3" id="KW-1185">Reference proteome</keyword>
<evidence type="ECO:0000256" key="1">
    <source>
        <dbReference type="SAM" id="Phobius"/>
    </source>
</evidence>
<dbReference type="Proteomes" id="UP000494330">
    <property type="component" value="Unassembled WGS sequence"/>
</dbReference>